<reference evidence="10" key="1">
    <citation type="submission" date="2015-12" db="EMBL/GenBank/DDBJ databases">
        <title>Complete genome sequence of Lutibacter profundus strain LP1.</title>
        <authorList>
            <person name="Wissuwa J."/>
            <person name="Le Moine Bauer S."/>
            <person name="Stokke R."/>
            <person name="Dahle H."/>
            <person name="Steen I.H."/>
        </authorList>
    </citation>
    <scope>NUCLEOTIDE SEQUENCE [LARGE SCALE GENOMIC DNA]</scope>
    <source>
        <strain evidence="10">LP1</strain>
    </source>
</reference>
<dbReference type="AlphaFoldDB" id="A0A0X8G5L4"/>
<evidence type="ECO:0000256" key="8">
    <source>
        <dbReference type="RuleBase" id="RU363041"/>
    </source>
</evidence>
<feature type="transmembrane region" description="Helical" evidence="8">
    <location>
        <begin position="101"/>
        <end position="118"/>
    </location>
</feature>
<evidence type="ECO:0000256" key="7">
    <source>
        <dbReference type="ARBA" id="ARBA00023136"/>
    </source>
</evidence>
<dbReference type="InterPro" id="IPR002781">
    <property type="entry name" value="TM_pro_TauE-like"/>
</dbReference>
<keyword evidence="5 8" id="KW-0812">Transmembrane</keyword>
<evidence type="ECO:0000256" key="4">
    <source>
        <dbReference type="ARBA" id="ARBA00022475"/>
    </source>
</evidence>
<evidence type="ECO:0000256" key="3">
    <source>
        <dbReference type="ARBA" id="ARBA00022448"/>
    </source>
</evidence>
<proteinExistence type="inferred from homology"/>
<keyword evidence="4 8" id="KW-1003">Cell membrane</keyword>
<organism evidence="9 10">
    <name type="scientific">Lutibacter profundi</name>
    <dbReference type="NCBI Taxonomy" id="1622118"/>
    <lineage>
        <taxon>Bacteria</taxon>
        <taxon>Pseudomonadati</taxon>
        <taxon>Bacteroidota</taxon>
        <taxon>Flavobacteriia</taxon>
        <taxon>Flavobacteriales</taxon>
        <taxon>Flavobacteriaceae</taxon>
        <taxon>Lutibacter</taxon>
    </lineage>
</organism>
<dbReference type="RefSeq" id="WP_068206612.1">
    <property type="nucleotide sequence ID" value="NZ_CP013355.1"/>
</dbReference>
<evidence type="ECO:0000256" key="6">
    <source>
        <dbReference type="ARBA" id="ARBA00022989"/>
    </source>
</evidence>
<dbReference type="OrthoDB" id="554695at2"/>
<evidence type="ECO:0000256" key="2">
    <source>
        <dbReference type="ARBA" id="ARBA00009142"/>
    </source>
</evidence>
<feature type="transmembrane region" description="Helical" evidence="8">
    <location>
        <begin position="177"/>
        <end position="197"/>
    </location>
</feature>
<dbReference type="Pfam" id="PF01925">
    <property type="entry name" value="TauE"/>
    <property type="match status" value="1"/>
</dbReference>
<feature type="transmembrane region" description="Helical" evidence="8">
    <location>
        <begin position="74"/>
        <end position="94"/>
    </location>
</feature>
<comment type="subcellular location">
    <subcellularLocation>
        <location evidence="1 8">Cell membrane</location>
        <topology evidence="1 8">Multi-pass membrane protein</topology>
    </subcellularLocation>
</comment>
<evidence type="ECO:0000256" key="5">
    <source>
        <dbReference type="ARBA" id="ARBA00022692"/>
    </source>
</evidence>
<dbReference type="PATRIC" id="fig|1622118.3.peg.906"/>
<comment type="similarity">
    <text evidence="2 8">Belongs to the 4-toluene sulfonate uptake permease (TSUP) (TC 2.A.102) family.</text>
</comment>
<sequence length="250" mass="27227">MDSVLEIIGLIFIGLIAGVINTLAGGGSLLTLPILIFLGLPPNIANGTNRIAILFQNIFTTAGFKSKGVITFPFSIYVGISALIGSLIGAQIAVDIKGETFNKILAIIMVVIVFYMVFKPKTTLFNTLERTSKKYLWISVILFFFVGIYGGFIQAGVGFIILLILSSVNNLSLVKSNAVKVIVVLIYTFSSVAIFAYNDKINWEIGLILAIGNAVGGWFASRWSVNKGDGLVRKFLIVMVIIMAIKLWFF</sequence>
<feature type="transmembrane region" description="Helical" evidence="8">
    <location>
        <begin position="7"/>
        <end position="40"/>
    </location>
</feature>
<keyword evidence="3" id="KW-0813">Transport</keyword>
<feature type="transmembrane region" description="Helical" evidence="8">
    <location>
        <begin position="232"/>
        <end position="249"/>
    </location>
</feature>
<dbReference type="InterPro" id="IPR052017">
    <property type="entry name" value="TSUP"/>
</dbReference>
<keyword evidence="6 8" id="KW-1133">Transmembrane helix</keyword>
<accession>A0A0X8G5L4</accession>
<dbReference type="EMBL" id="CP013355">
    <property type="protein sequence ID" value="AMC10513.1"/>
    <property type="molecule type" value="Genomic_DNA"/>
</dbReference>
<dbReference type="PANTHER" id="PTHR30269">
    <property type="entry name" value="TRANSMEMBRANE PROTEIN YFCA"/>
    <property type="match status" value="1"/>
</dbReference>
<keyword evidence="7 8" id="KW-0472">Membrane</keyword>
<gene>
    <name evidence="9" type="ORF">Lupro_04305</name>
</gene>
<feature type="transmembrane region" description="Helical" evidence="8">
    <location>
        <begin position="203"/>
        <end position="220"/>
    </location>
</feature>
<evidence type="ECO:0000313" key="9">
    <source>
        <dbReference type="EMBL" id="AMC10513.1"/>
    </source>
</evidence>
<keyword evidence="10" id="KW-1185">Reference proteome</keyword>
<name>A0A0X8G5L4_9FLAO</name>
<dbReference type="Proteomes" id="UP000059672">
    <property type="component" value="Chromosome"/>
</dbReference>
<dbReference type="KEGG" id="lut:Lupro_04305"/>
<dbReference type="GO" id="GO:0005886">
    <property type="term" value="C:plasma membrane"/>
    <property type="evidence" value="ECO:0007669"/>
    <property type="project" value="UniProtKB-SubCell"/>
</dbReference>
<reference evidence="9 10" key="2">
    <citation type="journal article" date="2016" name="Int. J. Syst. Evol. Microbiol.">
        <title>Lutibacter profundi sp. nov., isolated from a deep-sea hydrothermal system on the Arctic Mid-Ocean Ridge and emended description of the genus Lutibacter.</title>
        <authorList>
            <person name="Le Moine Bauer S."/>
            <person name="Roalkvam I."/>
            <person name="Steen I.H."/>
            <person name="Dahle H."/>
        </authorList>
    </citation>
    <scope>NUCLEOTIDE SEQUENCE [LARGE SCALE GENOMIC DNA]</scope>
    <source>
        <strain evidence="9 10">LP1</strain>
    </source>
</reference>
<evidence type="ECO:0000313" key="10">
    <source>
        <dbReference type="Proteomes" id="UP000059672"/>
    </source>
</evidence>
<feature type="transmembrane region" description="Helical" evidence="8">
    <location>
        <begin position="138"/>
        <end position="165"/>
    </location>
</feature>
<dbReference type="PANTHER" id="PTHR30269:SF0">
    <property type="entry name" value="MEMBRANE TRANSPORTER PROTEIN YFCA-RELATED"/>
    <property type="match status" value="1"/>
</dbReference>
<protein>
    <recommendedName>
        <fullName evidence="8">Probable membrane transporter protein</fullName>
    </recommendedName>
</protein>
<evidence type="ECO:0000256" key="1">
    <source>
        <dbReference type="ARBA" id="ARBA00004651"/>
    </source>
</evidence>